<dbReference type="AlphaFoldDB" id="A0A225VJ05"/>
<dbReference type="InterPro" id="IPR016197">
    <property type="entry name" value="Chromo-like_dom_sf"/>
</dbReference>
<sequence>MIVMRPYYRKIRTRNTKRIREYLNKWKGYDEHQWLPSSQLNCGSLQYRFNLSARAKSCFAAMPSENNDYAEL</sequence>
<evidence type="ECO:0000259" key="1">
    <source>
        <dbReference type="PROSITE" id="PS50013"/>
    </source>
</evidence>
<dbReference type="InterPro" id="IPR000953">
    <property type="entry name" value="Chromo/chromo_shadow_dom"/>
</dbReference>
<name>A0A225VJ05_9STRA</name>
<dbReference type="Gene3D" id="2.40.50.40">
    <property type="match status" value="1"/>
</dbReference>
<accession>A0A225VJ05</accession>
<feature type="domain" description="Chromo" evidence="1">
    <location>
        <begin position="1"/>
        <end position="49"/>
    </location>
</feature>
<protein>
    <recommendedName>
        <fullName evidence="1">Chromo domain-containing protein</fullName>
    </recommendedName>
</protein>
<evidence type="ECO:0000313" key="2">
    <source>
        <dbReference type="EMBL" id="OWZ04949.1"/>
    </source>
</evidence>
<evidence type="ECO:0000313" key="3">
    <source>
        <dbReference type="Proteomes" id="UP000198211"/>
    </source>
</evidence>
<dbReference type="OrthoDB" id="5376140at2759"/>
<gene>
    <name evidence="2" type="ORF">PHMEG_00023056</name>
</gene>
<organism evidence="2 3">
    <name type="scientific">Phytophthora megakarya</name>
    <dbReference type="NCBI Taxonomy" id="4795"/>
    <lineage>
        <taxon>Eukaryota</taxon>
        <taxon>Sar</taxon>
        <taxon>Stramenopiles</taxon>
        <taxon>Oomycota</taxon>
        <taxon>Peronosporomycetes</taxon>
        <taxon>Peronosporales</taxon>
        <taxon>Peronosporaceae</taxon>
        <taxon>Phytophthora</taxon>
    </lineage>
</organism>
<comment type="caution">
    <text evidence="2">The sequence shown here is derived from an EMBL/GenBank/DDBJ whole genome shotgun (WGS) entry which is preliminary data.</text>
</comment>
<reference evidence="3" key="1">
    <citation type="submission" date="2017-03" db="EMBL/GenBank/DDBJ databases">
        <title>Phytopthora megakarya and P. palmivora, two closely related causual agents of cacao black pod achieved similar genome size and gene model numbers by different mechanisms.</title>
        <authorList>
            <person name="Ali S."/>
            <person name="Shao J."/>
            <person name="Larry D.J."/>
            <person name="Kronmiller B."/>
            <person name="Shen D."/>
            <person name="Strem M.D."/>
            <person name="Melnick R.L."/>
            <person name="Guiltinan M.J."/>
            <person name="Tyler B.M."/>
            <person name="Meinhardt L.W."/>
            <person name="Bailey B.A."/>
        </authorList>
    </citation>
    <scope>NUCLEOTIDE SEQUENCE [LARGE SCALE GENOMIC DNA]</scope>
    <source>
        <strain evidence="3">zdho120</strain>
    </source>
</reference>
<dbReference type="SUPFAM" id="SSF54160">
    <property type="entry name" value="Chromo domain-like"/>
    <property type="match status" value="1"/>
</dbReference>
<dbReference type="EMBL" id="NBNE01004689">
    <property type="protein sequence ID" value="OWZ04949.1"/>
    <property type="molecule type" value="Genomic_DNA"/>
</dbReference>
<proteinExistence type="predicted"/>
<dbReference type="PROSITE" id="PS50013">
    <property type="entry name" value="CHROMO_2"/>
    <property type="match status" value="1"/>
</dbReference>
<keyword evidence="3" id="KW-1185">Reference proteome</keyword>
<dbReference type="Proteomes" id="UP000198211">
    <property type="component" value="Unassembled WGS sequence"/>
</dbReference>